<dbReference type="AlphaFoldDB" id="A0A348XRE3"/>
<reference evidence="14 15" key="2">
    <citation type="journal article" date="2019" name="Extremophiles">
        <title>Biogeography of thermophiles and predominance of Thermus scotoductus in domestic water heaters.</title>
        <authorList>
            <person name="Wilpiszeski R.L."/>
            <person name="Zhang Z."/>
            <person name="House C.H."/>
        </authorList>
    </citation>
    <scope>NUCLEOTIDE SEQUENCE [LARGE SCALE GENOMIC DNA]</scope>
    <source>
        <strain evidence="12 21">10_S10</strain>
        <strain evidence="10 19">12_S12</strain>
        <strain evidence="11 17">14_S14</strain>
        <strain evidence="9 23">16_S16</strain>
        <strain evidence="13 18">1_S1</strain>
        <strain evidence="7 16">20_S20</strain>
        <strain evidence="8 20">24_S24</strain>
        <strain evidence="6 14">27_S27</strain>
        <strain evidence="5 15">34_S34</strain>
        <strain evidence="4 22">38_S38</strain>
    </source>
</reference>
<evidence type="ECO:0000313" key="20">
    <source>
        <dbReference type="Proteomes" id="UP000288051"/>
    </source>
</evidence>
<dbReference type="EMBL" id="PELW01000111">
    <property type="protein sequence ID" value="RTH26410.1"/>
    <property type="molecule type" value="Genomic_DNA"/>
</dbReference>
<evidence type="ECO:0000313" key="21">
    <source>
        <dbReference type="Proteomes" id="UP000288073"/>
    </source>
</evidence>
<name>A0A348XRE3_THESC</name>
<dbReference type="InterPro" id="IPR011965">
    <property type="entry name" value="PaaX_trns_reg"/>
</dbReference>
<evidence type="ECO:0000259" key="2">
    <source>
        <dbReference type="Pfam" id="PF08223"/>
    </source>
</evidence>
<evidence type="ECO:0000259" key="3">
    <source>
        <dbReference type="Pfam" id="PF20803"/>
    </source>
</evidence>
<keyword evidence="19" id="KW-1185">Reference proteome</keyword>
<dbReference type="Proteomes" id="UP000288073">
    <property type="component" value="Unassembled WGS sequence"/>
</dbReference>
<dbReference type="Pfam" id="PF07848">
    <property type="entry name" value="PaaX"/>
    <property type="match status" value="1"/>
</dbReference>
<evidence type="ECO:0000259" key="1">
    <source>
        <dbReference type="Pfam" id="PF07848"/>
    </source>
</evidence>
<dbReference type="InterPro" id="IPR048846">
    <property type="entry name" value="PaaX-like_central"/>
</dbReference>
<dbReference type="InterPro" id="IPR012906">
    <property type="entry name" value="PaaX-like_N"/>
</dbReference>
<dbReference type="RefSeq" id="WP_019550352.1">
    <property type="nucleotide sequence ID" value="NZ_DAHVNI010000029.1"/>
</dbReference>
<dbReference type="InterPro" id="IPR036388">
    <property type="entry name" value="WH-like_DNA-bd_sf"/>
</dbReference>
<evidence type="ECO:0000313" key="10">
    <source>
        <dbReference type="EMBL" id="RTI04518.1"/>
    </source>
</evidence>
<dbReference type="PANTHER" id="PTHR30319">
    <property type="entry name" value="PHENYLACETIC ACID REGULATOR-RELATED TRANSCRIPTIONAL REPRESSOR"/>
    <property type="match status" value="1"/>
</dbReference>
<evidence type="ECO:0000313" key="9">
    <source>
        <dbReference type="EMBL" id="RTH96689.1"/>
    </source>
</evidence>
<feature type="domain" description="Transcriptional repressor PaaX-like C-terminal" evidence="2">
    <location>
        <begin position="167"/>
        <end position="246"/>
    </location>
</feature>
<evidence type="ECO:0000313" key="19">
    <source>
        <dbReference type="Proteomes" id="UP000287962"/>
    </source>
</evidence>
<dbReference type="Proteomes" id="UP000287467">
    <property type="component" value="Unassembled WGS sequence"/>
</dbReference>
<evidence type="ECO:0000313" key="23">
    <source>
        <dbReference type="Proteomes" id="UP000288347"/>
    </source>
</evidence>
<evidence type="ECO:0000313" key="11">
    <source>
        <dbReference type="EMBL" id="RTI13012.1"/>
    </source>
</evidence>
<dbReference type="EMBL" id="PELM01000222">
    <property type="protein sequence ID" value="RTH02461.1"/>
    <property type="molecule type" value="Genomic_DNA"/>
</dbReference>
<dbReference type="Proteomes" id="UP000287962">
    <property type="component" value="Unassembled WGS sequence"/>
</dbReference>
<evidence type="ECO:0000313" key="16">
    <source>
        <dbReference type="Proteomes" id="UP000286928"/>
    </source>
</evidence>
<dbReference type="EMBL" id="PELP01000111">
    <property type="protein sequence ID" value="RTH05549.1"/>
    <property type="molecule type" value="Genomic_DNA"/>
</dbReference>
<evidence type="ECO:0000313" key="13">
    <source>
        <dbReference type="EMBL" id="RTI58676.1"/>
    </source>
</evidence>
<dbReference type="EMBL" id="PEML01000323">
    <property type="protein sequence ID" value="RTI04518.1"/>
    <property type="molecule type" value="Genomic_DNA"/>
</dbReference>
<dbReference type="PANTHER" id="PTHR30319:SF1">
    <property type="entry name" value="TRANSCRIPTIONAL REPRESSOR PAAX"/>
    <property type="match status" value="1"/>
</dbReference>
<evidence type="ECO:0000313" key="5">
    <source>
        <dbReference type="EMBL" id="RTH05549.1"/>
    </source>
</evidence>
<evidence type="ECO:0000313" key="18">
    <source>
        <dbReference type="Proteomes" id="UP000287467"/>
    </source>
</evidence>
<dbReference type="EMBL" id="PEMD01000321">
    <property type="protein sequence ID" value="RTH29548.1"/>
    <property type="molecule type" value="Genomic_DNA"/>
</dbReference>
<evidence type="ECO:0000313" key="15">
    <source>
        <dbReference type="Proteomes" id="UP000286734"/>
    </source>
</evidence>
<comment type="caution">
    <text evidence="7">The sequence shown here is derived from an EMBL/GenBank/DDBJ whole genome shotgun (WGS) entry which is preliminary data.</text>
</comment>
<reference evidence="10" key="1">
    <citation type="submission" date="2017-10" db="EMBL/GenBank/DDBJ databases">
        <authorList>
            <person name="Wilpiszeski R.L."/>
            <person name="Zhidan Z."/>
            <person name="House C.H."/>
        </authorList>
    </citation>
    <scope>NUCLEOTIDE SEQUENCE</scope>
    <source>
        <strain evidence="10">12_S12</strain>
    </source>
</reference>
<dbReference type="EMBL" id="PEMJ01000314">
    <property type="protein sequence ID" value="RTI13012.1"/>
    <property type="molecule type" value="Genomic_DNA"/>
</dbReference>
<dbReference type="GO" id="GO:0006351">
    <property type="term" value="P:DNA-templated transcription"/>
    <property type="evidence" value="ECO:0007669"/>
    <property type="project" value="InterPro"/>
</dbReference>
<organism evidence="7 16">
    <name type="scientific">Thermus scotoductus</name>
    <dbReference type="NCBI Taxonomy" id="37636"/>
    <lineage>
        <taxon>Bacteria</taxon>
        <taxon>Thermotogati</taxon>
        <taxon>Deinococcota</taxon>
        <taxon>Deinococci</taxon>
        <taxon>Thermales</taxon>
        <taxon>Thermaceae</taxon>
        <taxon>Thermus</taxon>
    </lineage>
</organism>
<dbReference type="Proteomes" id="UP000286928">
    <property type="component" value="Unassembled WGS sequence"/>
</dbReference>
<evidence type="ECO:0000313" key="12">
    <source>
        <dbReference type="EMBL" id="RTI14567.1"/>
    </source>
</evidence>
<evidence type="ECO:0000313" key="7">
    <source>
        <dbReference type="EMBL" id="RTH29548.1"/>
    </source>
</evidence>
<evidence type="ECO:0000313" key="14">
    <source>
        <dbReference type="Proteomes" id="UP000286712"/>
    </source>
</evidence>
<dbReference type="EMBL" id="PEMH01000395">
    <property type="protein sequence ID" value="RTH96689.1"/>
    <property type="molecule type" value="Genomic_DNA"/>
</dbReference>
<dbReference type="Proteomes" id="UP000288082">
    <property type="component" value="Unassembled WGS sequence"/>
</dbReference>
<dbReference type="Proteomes" id="UP000287155">
    <property type="component" value="Unassembled WGS sequence"/>
</dbReference>
<dbReference type="Gene3D" id="1.20.58.1460">
    <property type="match status" value="1"/>
</dbReference>
<sequence length="262" mass="30090">MRARSTIFTLFVEYIYPERRARVRDLITMMEVLGFSEAAVRAALSRSAKRGWVVPERRGRIAYYALSNRVYWQVRQVRRRLYEARTSWDGRFLLVLPEGPKERGERERFRREMALLGYGSLQSGVYLGAGVDLAATQELLAFYGLSATLFRAEHLGPKEEVLRAFSLKEASAHYQTLFSSVPPVLEDPLLAFRTLTRLVHEMRKLLFLDPLLPPELLPPGFPGPSARERFLTLRETLYRQAEPFLKRLSLSPLTPGGITFRG</sequence>
<dbReference type="Gene3D" id="1.10.10.10">
    <property type="entry name" value="Winged helix-like DNA-binding domain superfamily/Winged helix DNA-binding domain"/>
    <property type="match status" value="1"/>
</dbReference>
<gene>
    <name evidence="13" type="ORF">CSW14_03225</name>
    <name evidence="12" type="ORF">CSW23_10425</name>
    <name evidence="10" type="ORF">CSW25_12820</name>
    <name evidence="11" type="ORF">CSW27_09245</name>
    <name evidence="9" type="ORF">CSW29_12745</name>
    <name evidence="7" type="ORF">CSW33_12135</name>
    <name evidence="8" type="ORF">CSW37_06300</name>
    <name evidence="6" type="ORF">CSW40_05085</name>
    <name evidence="5" type="ORF">CSW47_04870</name>
    <name evidence="4" type="ORF">CSW50_07550</name>
</gene>
<dbReference type="Pfam" id="PF20803">
    <property type="entry name" value="PaaX_M"/>
    <property type="match status" value="1"/>
</dbReference>
<proteinExistence type="predicted"/>
<dbReference type="Proteomes" id="UP000286734">
    <property type="component" value="Unassembled WGS sequence"/>
</dbReference>
<evidence type="ECO:0000313" key="22">
    <source>
        <dbReference type="Proteomes" id="UP000288082"/>
    </source>
</evidence>
<dbReference type="PIRSF" id="PIRSF020623">
    <property type="entry name" value="PaaX"/>
    <property type="match status" value="1"/>
</dbReference>
<evidence type="ECO:0000313" key="6">
    <source>
        <dbReference type="EMBL" id="RTH26410.1"/>
    </source>
</evidence>
<dbReference type="EMBL" id="PELZ01000177">
    <property type="protein sequence ID" value="RTH37282.1"/>
    <property type="molecule type" value="Genomic_DNA"/>
</dbReference>
<evidence type="ECO:0000313" key="4">
    <source>
        <dbReference type="EMBL" id="RTH02461.1"/>
    </source>
</evidence>
<protein>
    <submittedName>
        <fullName evidence="7">Repressor in the phenylacetic acid catabolic pathway protein</fullName>
    </submittedName>
</protein>
<dbReference type="Pfam" id="PF08223">
    <property type="entry name" value="PaaX_C"/>
    <property type="match status" value="1"/>
</dbReference>
<feature type="domain" description="Transcriptional repressor PaaX-like central Cas2-like" evidence="3">
    <location>
        <begin position="86"/>
        <end position="159"/>
    </location>
</feature>
<feature type="domain" description="Transcriptional repressor PaaX-like N-terminal" evidence="1">
    <location>
        <begin position="2"/>
        <end position="69"/>
    </location>
</feature>
<dbReference type="Proteomes" id="UP000286712">
    <property type="component" value="Unassembled WGS sequence"/>
</dbReference>
<dbReference type="Proteomes" id="UP000288051">
    <property type="component" value="Unassembled WGS sequence"/>
</dbReference>
<dbReference type="InterPro" id="IPR013225">
    <property type="entry name" value="PaaX_C"/>
</dbReference>
<dbReference type="Proteomes" id="UP000288347">
    <property type="component" value="Unassembled WGS sequence"/>
</dbReference>
<accession>A0A348XRE3</accession>
<dbReference type="EMBL" id="PEMW01000077">
    <property type="protein sequence ID" value="RTI58676.1"/>
    <property type="molecule type" value="Genomic_DNA"/>
</dbReference>
<evidence type="ECO:0000313" key="17">
    <source>
        <dbReference type="Proteomes" id="UP000287155"/>
    </source>
</evidence>
<dbReference type="GeneID" id="93866257"/>
<dbReference type="EMBL" id="PEMN01000352">
    <property type="protein sequence ID" value="RTI14567.1"/>
    <property type="molecule type" value="Genomic_DNA"/>
</dbReference>
<evidence type="ECO:0000313" key="8">
    <source>
        <dbReference type="EMBL" id="RTH37282.1"/>
    </source>
</evidence>